<accession>I9DJE4</accession>
<organism evidence="2 3">
    <name type="scientific">Pelosinus fermentans JBW45</name>
    <dbReference type="NCBI Taxonomy" id="1192197"/>
    <lineage>
        <taxon>Bacteria</taxon>
        <taxon>Bacillati</taxon>
        <taxon>Bacillota</taxon>
        <taxon>Negativicutes</taxon>
        <taxon>Selenomonadales</taxon>
        <taxon>Sporomusaceae</taxon>
        <taxon>Pelosinus</taxon>
    </lineage>
</organism>
<dbReference type="AlphaFoldDB" id="I9DJE4"/>
<protein>
    <submittedName>
        <fullName evidence="2">Uncharacterized protein</fullName>
    </submittedName>
</protein>
<gene>
    <name evidence="2" type="ORF">JBW_04689</name>
</gene>
<dbReference type="HOGENOM" id="CLU_1276628_0_0_9"/>
<reference evidence="2 3" key="1">
    <citation type="journal article" date="2015" name="Genome Announc.">
        <title>Complete Genome Sequence of Pelosinus fermentans JBW45, a Member of a Remarkably Competitive Group of Negativicutes in the Firmicutes Phylum.</title>
        <authorList>
            <person name="De Leon K.B."/>
            <person name="Utturkar S.M."/>
            <person name="Camilleri L.B."/>
            <person name="Elias D.A."/>
            <person name="Arkin A.P."/>
            <person name="Fields M.W."/>
            <person name="Brown S.D."/>
            <person name="Wall J.D."/>
        </authorList>
    </citation>
    <scope>NUCLEOTIDE SEQUENCE [LARGE SCALE GENOMIC DNA]</scope>
    <source>
        <strain evidence="2 3">JBW45</strain>
    </source>
</reference>
<keyword evidence="1" id="KW-1133">Transmembrane helix</keyword>
<dbReference type="EMBL" id="CP010978">
    <property type="protein sequence ID" value="AJQ30018.1"/>
    <property type="molecule type" value="Genomic_DNA"/>
</dbReference>
<dbReference type="OrthoDB" id="1681369at2"/>
<feature type="transmembrane region" description="Helical" evidence="1">
    <location>
        <begin position="20"/>
        <end position="42"/>
    </location>
</feature>
<keyword evidence="1" id="KW-0812">Transmembrane</keyword>
<evidence type="ECO:0000313" key="2">
    <source>
        <dbReference type="EMBL" id="AJQ30018.1"/>
    </source>
</evidence>
<dbReference type="RefSeq" id="WP_007954830.1">
    <property type="nucleotide sequence ID" value="NZ_CP010978.1"/>
</dbReference>
<sequence length="216" mass="23153">MSEEELLSLVNSKLGTGKYTLRTLIIVAAISLIIGIVTGLAIGHVLGESDRQALAVEKNKPPTIKETVKTVTDTKLQYVPGQTVYLPGEVKEVLVEPVDKNTNGAIPAKLDGKFDIGKANFIYMVNGKVGKFDKANDEQFVFDKNMIDLKQTSTITIKAEIPTIDLTRHNVITVGAMFTEGKIEPAAGYTGSIGKVGAYQLASSQSAAYVGAGFKF</sequence>
<dbReference type="KEGG" id="pft:JBW_04689"/>
<evidence type="ECO:0000256" key="1">
    <source>
        <dbReference type="SAM" id="Phobius"/>
    </source>
</evidence>
<proteinExistence type="predicted"/>
<evidence type="ECO:0000313" key="3">
    <source>
        <dbReference type="Proteomes" id="UP000005361"/>
    </source>
</evidence>
<dbReference type="STRING" id="1192197.JBW_04689"/>
<keyword evidence="1" id="KW-0472">Membrane</keyword>
<dbReference type="Proteomes" id="UP000005361">
    <property type="component" value="Chromosome"/>
</dbReference>
<name>I9DJE4_9FIRM</name>
<reference evidence="3" key="2">
    <citation type="submission" date="2015-02" db="EMBL/GenBank/DDBJ databases">
        <title>Complete Genome Sequence of Pelosinus fermentans JBW45.</title>
        <authorList>
            <person name="De Leon K.B."/>
            <person name="Utturkar S.M."/>
            <person name="Camilleri L.B."/>
            <person name="Arkin A.P."/>
            <person name="Fields M.W."/>
            <person name="Brown S.D."/>
            <person name="Wall J.D."/>
        </authorList>
    </citation>
    <scope>NUCLEOTIDE SEQUENCE [LARGE SCALE GENOMIC DNA]</scope>
    <source>
        <strain evidence="3">JBW45</strain>
    </source>
</reference>